<keyword evidence="3" id="KW-1185">Reference proteome</keyword>
<dbReference type="Proteomes" id="UP001238088">
    <property type="component" value="Unassembled WGS sequence"/>
</dbReference>
<sequence>MLAFTPREYVLLMEAQQERRYDEYERDSHIAIMQEKAHRSKQPKATDLFKRPEEGVTEEWIKQKAEQAKHAEEWLSQWKFSKKGGT</sequence>
<proteinExistence type="predicted"/>
<evidence type="ECO:0000256" key="1">
    <source>
        <dbReference type="SAM" id="MobiDB-lite"/>
    </source>
</evidence>
<gene>
    <name evidence="2" type="ORF">J2S17_002605</name>
</gene>
<name>A0ABU0AI38_9BACI</name>
<comment type="caution">
    <text evidence="2">The sequence shown here is derived from an EMBL/GenBank/DDBJ whole genome shotgun (WGS) entry which is preliminary data.</text>
</comment>
<evidence type="ECO:0000313" key="3">
    <source>
        <dbReference type="Proteomes" id="UP001238088"/>
    </source>
</evidence>
<accession>A0ABU0AI38</accession>
<reference evidence="2 3" key="1">
    <citation type="submission" date="2023-07" db="EMBL/GenBank/DDBJ databases">
        <title>Genomic Encyclopedia of Type Strains, Phase IV (KMG-IV): sequencing the most valuable type-strain genomes for metagenomic binning, comparative biology and taxonomic classification.</title>
        <authorList>
            <person name="Goeker M."/>
        </authorList>
    </citation>
    <scope>NUCLEOTIDE SEQUENCE [LARGE SCALE GENOMIC DNA]</scope>
    <source>
        <strain evidence="2 3">DSM 23494</strain>
    </source>
</reference>
<protein>
    <submittedName>
        <fullName evidence="2">Uncharacterized protein</fullName>
    </submittedName>
</protein>
<organism evidence="2 3">
    <name type="scientific">Cytobacillus purgationiresistens</name>
    <dbReference type="NCBI Taxonomy" id="863449"/>
    <lineage>
        <taxon>Bacteria</taxon>
        <taxon>Bacillati</taxon>
        <taxon>Bacillota</taxon>
        <taxon>Bacilli</taxon>
        <taxon>Bacillales</taxon>
        <taxon>Bacillaceae</taxon>
        <taxon>Cytobacillus</taxon>
    </lineage>
</organism>
<feature type="region of interest" description="Disordered" evidence="1">
    <location>
        <begin position="34"/>
        <end position="53"/>
    </location>
</feature>
<evidence type="ECO:0000313" key="2">
    <source>
        <dbReference type="EMBL" id="MDQ0270720.1"/>
    </source>
</evidence>
<dbReference type="EMBL" id="JAUSUB010000010">
    <property type="protein sequence ID" value="MDQ0270720.1"/>
    <property type="molecule type" value="Genomic_DNA"/>
</dbReference>